<protein>
    <submittedName>
        <fullName evidence="1">Uncharacterized protein</fullName>
    </submittedName>
</protein>
<comment type="caution">
    <text evidence="1">The sequence shown here is derived from an EMBL/GenBank/DDBJ whole genome shotgun (WGS) entry which is preliminary data.</text>
</comment>
<sequence>MRHSGEFYPSSSPFLLCSDARSWKKAQLLLDLGGVNEKNRKSAVEGLPEADSLSRS</sequence>
<dbReference type="Proteomes" id="UP000219564">
    <property type="component" value="Unassembled WGS sequence"/>
</dbReference>
<reference evidence="1 2" key="1">
    <citation type="submission" date="2017-08" db="EMBL/GenBank/DDBJ databases">
        <authorList>
            <person name="Chaillou S."/>
        </authorList>
    </citation>
    <scope>NUCLEOTIDE SEQUENCE [LARGE SCALE GENOMIC DNA]</scope>
    <source>
        <strain evidence="1 2">MFPA15A1205</strain>
    </source>
</reference>
<proteinExistence type="predicted"/>
<name>A0AAX2H1X2_9PSED</name>
<accession>A0AAX2H1X2</accession>
<organism evidence="1 2">
    <name type="scientific">Pseudomonas lundensis</name>
    <dbReference type="NCBI Taxonomy" id="86185"/>
    <lineage>
        <taxon>Bacteria</taxon>
        <taxon>Pseudomonadati</taxon>
        <taxon>Pseudomonadota</taxon>
        <taxon>Gammaproteobacteria</taxon>
        <taxon>Pseudomonadales</taxon>
        <taxon>Pseudomonadaceae</taxon>
        <taxon>Pseudomonas</taxon>
    </lineage>
</organism>
<evidence type="ECO:0000313" key="2">
    <source>
        <dbReference type="Proteomes" id="UP000219564"/>
    </source>
</evidence>
<evidence type="ECO:0000313" key="1">
    <source>
        <dbReference type="EMBL" id="SOB49237.1"/>
    </source>
</evidence>
<dbReference type="EMBL" id="OBKZ01000004">
    <property type="protein sequence ID" value="SOB49237.1"/>
    <property type="molecule type" value="Genomic_DNA"/>
</dbReference>
<gene>
    <name evidence="1" type="ORF">PLUA15_120007</name>
</gene>
<dbReference type="AlphaFoldDB" id="A0AAX2H1X2"/>